<feature type="region of interest" description="Disordered" evidence="1">
    <location>
        <begin position="304"/>
        <end position="325"/>
    </location>
</feature>
<evidence type="ECO:0000313" key="2">
    <source>
        <dbReference type="EMBL" id="KAK4012326.1"/>
    </source>
</evidence>
<organism evidence="2 3">
    <name type="scientific">Daphnia magna</name>
    <dbReference type="NCBI Taxonomy" id="35525"/>
    <lineage>
        <taxon>Eukaryota</taxon>
        <taxon>Metazoa</taxon>
        <taxon>Ecdysozoa</taxon>
        <taxon>Arthropoda</taxon>
        <taxon>Crustacea</taxon>
        <taxon>Branchiopoda</taxon>
        <taxon>Diplostraca</taxon>
        <taxon>Cladocera</taxon>
        <taxon>Anomopoda</taxon>
        <taxon>Daphniidae</taxon>
        <taxon>Daphnia</taxon>
    </lineage>
</organism>
<keyword evidence="3" id="KW-1185">Reference proteome</keyword>
<name>A0ABQ9ZHD9_9CRUS</name>
<evidence type="ECO:0000313" key="3">
    <source>
        <dbReference type="Proteomes" id="UP001234178"/>
    </source>
</evidence>
<feature type="region of interest" description="Disordered" evidence="1">
    <location>
        <begin position="1"/>
        <end position="27"/>
    </location>
</feature>
<evidence type="ECO:0000256" key="1">
    <source>
        <dbReference type="SAM" id="MobiDB-lite"/>
    </source>
</evidence>
<protein>
    <submittedName>
        <fullName evidence="2">Uncharacterized protein</fullName>
    </submittedName>
</protein>
<accession>A0ABQ9ZHD9</accession>
<gene>
    <name evidence="2" type="ORF">OUZ56_021426</name>
</gene>
<feature type="compositionally biased region" description="Basic residues" evidence="1">
    <location>
        <begin position="1"/>
        <end position="11"/>
    </location>
</feature>
<comment type="caution">
    <text evidence="2">The sequence shown here is derived from an EMBL/GenBank/DDBJ whole genome shotgun (WGS) entry which is preliminary data.</text>
</comment>
<reference evidence="2 3" key="1">
    <citation type="journal article" date="2023" name="Nucleic Acids Res.">
        <title>The hologenome of Daphnia magna reveals possible DNA methylation and microbiome-mediated evolution of the host genome.</title>
        <authorList>
            <person name="Chaturvedi A."/>
            <person name="Li X."/>
            <person name="Dhandapani V."/>
            <person name="Marshall H."/>
            <person name="Kissane S."/>
            <person name="Cuenca-Cambronero M."/>
            <person name="Asole G."/>
            <person name="Calvet F."/>
            <person name="Ruiz-Romero M."/>
            <person name="Marangio P."/>
            <person name="Guigo R."/>
            <person name="Rago D."/>
            <person name="Mirbahai L."/>
            <person name="Eastwood N."/>
            <person name="Colbourne J.K."/>
            <person name="Zhou J."/>
            <person name="Mallon E."/>
            <person name="Orsini L."/>
        </authorList>
    </citation>
    <scope>NUCLEOTIDE SEQUENCE [LARGE SCALE GENOMIC DNA]</scope>
    <source>
        <strain evidence="2">LRV0_1</strain>
    </source>
</reference>
<sequence>MCQGSRVKKKKVYDSELEQPLKKKEKKATKVADLAEVPSTVIEKACEGQSILPDSAADISQNSYISVDVARAVLPLLEENWNGEEDGNNDAGRISIRQPVWMEQEEPVGETANQEPHRTMMDLDTHQMYPSNEMTGYTSSNGSAGKVASLENVVGNLAVNISSQLQIIMEKIETLDQKVEALRKVKVHKMAAADFDHHKCVVETNFKDLPVKSTAVVEAMDISLRDNTLAISLEVCNSMQWKTIPRGKDSRPGMAGLFNLLAVFGVSARIFAQKKGEKLNEGRIQQLVRDARKTHAREFRNTCRDEQNDDRPATSAKATPMQDNDGITLKQPSGLHQSINYLFWALMSCFFIQQYKRNKYVAVKSTCLFTENV</sequence>
<dbReference type="Proteomes" id="UP001234178">
    <property type="component" value="Unassembled WGS sequence"/>
</dbReference>
<proteinExistence type="predicted"/>
<dbReference type="EMBL" id="JAOYFB010000003">
    <property type="protein sequence ID" value="KAK4012326.1"/>
    <property type="molecule type" value="Genomic_DNA"/>
</dbReference>